<protein>
    <submittedName>
        <fullName evidence="1">Uncharacterized protein</fullName>
    </submittedName>
</protein>
<accession>A0A939H0P9</accession>
<evidence type="ECO:0000313" key="1">
    <source>
        <dbReference type="EMBL" id="MBO1250731.1"/>
    </source>
</evidence>
<reference evidence="1" key="1">
    <citation type="submission" date="2021-03" db="EMBL/GenBank/DDBJ databases">
        <title>Comamonas denitrificans.</title>
        <authorList>
            <person name="Finster K."/>
        </authorList>
    </citation>
    <scope>NUCLEOTIDE SEQUENCE</scope>
    <source>
        <strain evidence="1">MM2021_4</strain>
    </source>
</reference>
<dbReference type="Proteomes" id="UP000664731">
    <property type="component" value="Unassembled WGS sequence"/>
</dbReference>
<name>A0A939H0P9_9BURK</name>
<proteinExistence type="predicted"/>
<organism evidence="1 2">
    <name type="scientific">Comamonas denitrificans</name>
    <dbReference type="NCBI Taxonomy" id="117506"/>
    <lineage>
        <taxon>Bacteria</taxon>
        <taxon>Pseudomonadati</taxon>
        <taxon>Pseudomonadota</taxon>
        <taxon>Betaproteobacteria</taxon>
        <taxon>Burkholderiales</taxon>
        <taxon>Comamonadaceae</taxon>
        <taxon>Comamonas</taxon>
    </lineage>
</organism>
<evidence type="ECO:0000313" key="2">
    <source>
        <dbReference type="Proteomes" id="UP000664731"/>
    </source>
</evidence>
<dbReference type="RefSeq" id="WP_207576121.1">
    <property type="nucleotide sequence ID" value="NZ_JAFNME010000041.1"/>
</dbReference>
<dbReference type="EMBL" id="JAFNME010000041">
    <property type="protein sequence ID" value="MBO1250731.1"/>
    <property type="molecule type" value="Genomic_DNA"/>
</dbReference>
<keyword evidence="2" id="KW-1185">Reference proteome</keyword>
<comment type="caution">
    <text evidence="1">The sequence shown here is derived from an EMBL/GenBank/DDBJ whole genome shotgun (WGS) entry which is preliminary data.</text>
</comment>
<dbReference type="AlphaFoldDB" id="A0A939H0P9"/>
<gene>
    <name evidence="1" type="ORF">J1777_12990</name>
</gene>
<sequence>MSSQQVLFHPDQWLDMKVSEVVQLMYEAGAGKLQMQLCTKDGQPMFALVLIQGEDTQALLDAMEAKANALEAVAAAGGAA</sequence>